<feature type="domain" description="C2" evidence="15">
    <location>
        <begin position="113"/>
        <end position="227"/>
    </location>
</feature>
<evidence type="ECO:0000256" key="7">
    <source>
        <dbReference type="ARBA" id="ARBA00022723"/>
    </source>
</evidence>
<comment type="subcellular location">
    <subcellularLocation>
        <location evidence="1">Cell membrane</location>
        <topology evidence="1">Peripheral membrane protein</topology>
    </subcellularLocation>
    <subcellularLocation>
        <location evidence="2">Endoplasmic reticulum membrane</location>
        <topology evidence="2">Multi-pass membrane protein</topology>
    </subcellularLocation>
</comment>
<dbReference type="PANTHER" id="PTHR45761:SF3">
    <property type="entry name" value="EXTENDED SYNAPTOTAGMIN-1"/>
    <property type="match status" value="1"/>
</dbReference>
<keyword evidence="11" id="KW-1133">Transmembrane helix</keyword>
<keyword evidence="7" id="KW-0479">Metal-binding</keyword>
<dbReference type="GO" id="GO:0031210">
    <property type="term" value="F:phosphatidylcholine binding"/>
    <property type="evidence" value="ECO:0007669"/>
    <property type="project" value="TreeGrafter"/>
</dbReference>
<evidence type="ECO:0000256" key="8">
    <source>
        <dbReference type="ARBA" id="ARBA00022737"/>
    </source>
</evidence>
<keyword evidence="8" id="KW-0677">Repeat</keyword>
<evidence type="ECO:0000313" key="16">
    <source>
        <dbReference type="Ensembl" id="ENSHHUP00000090078.1"/>
    </source>
</evidence>
<evidence type="ECO:0000256" key="13">
    <source>
        <dbReference type="ARBA" id="ARBA00023121"/>
    </source>
</evidence>
<dbReference type="GO" id="GO:0008429">
    <property type="term" value="F:phosphatidylethanolamine binding"/>
    <property type="evidence" value="ECO:0007669"/>
    <property type="project" value="TreeGrafter"/>
</dbReference>
<evidence type="ECO:0000259" key="15">
    <source>
        <dbReference type="PROSITE" id="PS50004"/>
    </source>
</evidence>
<dbReference type="Pfam" id="PF00168">
    <property type="entry name" value="C2"/>
    <property type="match status" value="3"/>
</dbReference>
<keyword evidence="13" id="KW-0446">Lipid-binding</keyword>
<dbReference type="GO" id="GO:0005789">
    <property type="term" value="C:endoplasmic reticulum membrane"/>
    <property type="evidence" value="ECO:0007669"/>
    <property type="project" value="UniProtKB-SubCell"/>
</dbReference>
<evidence type="ECO:0000256" key="2">
    <source>
        <dbReference type="ARBA" id="ARBA00004477"/>
    </source>
</evidence>
<organism evidence="16 17">
    <name type="scientific">Hucho hucho</name>
    <name type="common">huchen</name>
    <dbReference type="NCBI Taxonomy" id="62062"/>
    <lineage>
        <taxon>Eukaryota</taxon>
        <taxon>Metazoa</taxon>
        <taxon>Chordata</taxon>
        <taxon>Craniata</taxon>
        <taxon>Vertebrata</taxon>
        <taxon>Euteleostomi</taxon>
        <taxon>Actinopterygii</taxon>
        <taxon>Neopterygii</taxon>
        <taxon>Teleostei</taxon>
        <taxon>Protacanthopterygii</taxon>
        <taxon>Salmoniformes</taxon>
        <taxon>Salmonidae</taxon>
        <taxon>Salmoninae</taxon>
        <taxon>Hucho</taxon>
    </lineage>
</organism>
<keyword evidence="14" id="KW-0472">Membrane</keyword>
<dbReference type="InterPro" id="IPR035892">
    <property type="entry name" value="C2_domain_sf"/>
</dbReference>
<reference evidence="16" key="2">
    <citation type="submission" date="2025-08" db="UniProtKB">
        <authorList>
            <consortium name="Ensembl"/>
        </authorList>
    </citation>
    <scope>IDENTIFICATION</scope>
</reference>
<keyword evidence="4" id="KW-0813">Transport</keyword>
<evidence type="ECO:0000256" key="10">
    <source>
        <dbReference type="ARBA" id="ARBA00022837"/>
    </source>
</evidence>
<dbReference type="GO" id="GO:0061817">
    <property type="term" value="P:endoplasmic reticulum-plasma membrane tethering"/>
    <property type="evidence" value="ECO:0007669"/>
    <property type="project" value="InterPro"/>
</dbReference>
<dbReference type="GO" id="GO:0035091">
    <property type="term" value="F:phosphatidylinositol binding"/>
    <property type="evidence" value="ECO:0007669"/>
    <property type="project" value="TreeGrafter"/>
</dbReference>
<dbReference type="PROSITE" id="PS50004">
    <property type="entry name" value="C2"/>
    <property type="match status" value="3"/>
</dbReference>
<dbReference type="GO" id="GO:0006869">
    <property type="term" value="P:lipid transport"/>
    <property type="evidence" value="ECO:0007669"/>
    <property type="project" value="UniProtKB-KW"/>
</dbReference>
<evidence type="ECO:0000256" key="1">
    <source>
        <dbReference type="ARBA" id="ARBA00004202"/>
    </source>
</evidence>
<dbReference type="Ensembl" id="ENSHHUT00000092870.1">
    <property type="protein sequence ID" value="ENSHHUP00000090078.1"/>
    <property type="gene ID" value="ENSHHUG00000052015.1"/>
</dbReference>
<evidence type="ECO:0000313" key="17">
    <source>
        <dbReference type="Proteomes" id="UP000314982"/>
    </source>
</evidence>
<dbReference type="FunFam" id="2.60.40.150:FF:000106">
    <property type="entry name" value="extended synaptotagmin-1 isoform X1"/>
    <property type="match status" value="1"/>
</dbReference>
<dbReference type="InterPro" id="IPR000008">
    <property type="entry name" value="C2_dom"/>
</dbReference>
<accession>A0A4W5RV42</accession>
<evidence type="ECO:0000256" key="14">
    <source>
        <dbReference type="ARBA" id="ARBA00023136"/>
    </source>
</evidence>
<dbReference type="FunFam" id="2.60.40.150:FF:000025">
    <property type="entry name" value="Extended synaptotagmin 2"/>
    <property type="match status" value="1"/>
</dbReference>
<dbReference type="GO" id="GO:0005509">
    <property type="term" value="F:calcium ion binding"/>
    <property type="evidence" value="ECO:0007669"/>
    <property type="project" value="TreeGrafter"/>
</dbReference>
<dbReference type="SUPFAM" id="SSF49562">
    <property type="entry name" value="C2 domain (Calcium/lipid-binding domain, CaLB)"/>
    <property type="match status" value="3"/>
</dbReference>
<evidence type="ECO:0000256" key="12">
    <source>
        <dbReference type="ARBA" id="ARBA00023055"/>
    </source>
</evidence>
<dbReference type="GeneTree" id="ENSGT00940000156561"/>
<dbReference type="GO" id="GO:0005544">
    <property type="term" value="F:calcium-dependent phospholipid binding"/>
    <property type="evidence" value="ECO:0007669"/>
    <property type="project" value="TreeGrafter"/>
</dbReference>
<reference evidence="17" key="1">
    <citation type="submission" date="2018-06" db="EMBL/GenBank/DDBJ databases">
        <title>Genome assembly of Danube salmon.</title>
        <authorList>
            <person name="Macqueen D.J."/>
            <person name="Gundappa M.K."/>
        </authorList>
    </citation>
    <scope>NUCLEOTIDE SEQUENCE [LARGE SCALE GENOMIC DNA]</scope>
</reference>
<feature type="domain" description="C2" evidence="15">
    <location>
        <begin position="1"/>
        <end position="83"/>
    </location>
</feature>
<name>A0A4W5RV42_9TELE</name>
<dbReference type="AlphaFoldDB" id="A0A4W5RV42"/>
<dbReference type="Proteomes" id="UP000314982">
    <property type="component" value="Unassembled WGS sequence"/>
</dbReference>
<comment type="similarity">
    <text evidence="3">Belongs to the extended synaptotagmin family.</text>
</comment>
<keyword evidence="5" id="KW-1003">Cell membrane</keyword>
<keyword evidence="10" id="KW-0106">Calcium</keyword>
<reference evidence="16" key="3">
    <citation type="submission" date="2025-09" db="UniProtKB">
        <authorList>
            <consortium name="Ensembl"/>
        </authorList>
    </citation>
    <scope>IDENTIFICATION</scope>
</reference>
<dbReference type="GO" id="GO:0005886">
    <property type="term" value="C:plasma membrane"/>
    <property type="evidence" value="ECO:0007669"/>
    <property type="project" value="UniProtKB-SubCell"/>
</dbReference>
<sequence>MGKGKSDPYVKIRAAGVTFRSHTIKENLNPYWNELYEIILTQLPGQEIQFELFDKDLDQDDFLGRFKLNLRDVISPQFTDEWYTLNDVKSGRVHLVMEWLPTVSESARLDQILQYQAQQQYQNKAVPSAAVLFVYLERAHGLPLKKNGKEPKVGAEIFLRAMSYKTKVCERSTSPRWDEAFHFLVRDPKEELLIVKLSHSWGQAMGTVVLPLREVLSEQGLVLDRWLSLDGALPESQILLRATLKMLNTQLAVCSSGVSSDATGEGSERDHVIHRRDTEPNLRHRSPLSQLGVQSHGQVKLQIGYSTEENRLFITVLSCRGLPACGSAKDSSDPYVSFILLPDKNRTTKRKTITKKRDLNPEFNERFDFDFTLEECMQRRLDLTVKNSISFMSREREIIGKLQLDIDQIDLENGDTQWYDLVEETN</sequence>
<dbReference type="InterPro" id="IPR051634">
    <property type="entry name" value="Extended_Synaptotagmin"/>
</dbReference>
<keyword evidence="9" id="KW-0256">Endoplasmic reticulum</keyword>
<evidence type="ECO:0000256" key="3">
    <source>
        <dbReference type="ARBA" id="ARBA00005867"/>
    </source>
</evidence>
<dbReference type="InterPro" id="IPR037733">
    <property type="entry name" value="Ext_Synaptotagmin_C2A"/>
</dbReference>
<evidence type="ECO:0000256" key="9">
    <source>
        <dbReference type="ARBA" id="ARBA00022824"/>
    </source>
</evidence>
<dbReference type="CDD" id="cd04050">
    <property type="entry name" value="C2B_Synaptotagmin-like"/>
    <property type="match status" value="1"/>
</dbReference>
<evidence type="ECO:0000256" key="5">
    <source>
        <dbReference type="ARBA" id="ARBA00022475"/>
    </source>
</evidence>
<feature type="domain" description="C2" evidence="15">
    <location>
        <begin position="295"/>
        <end position="419"/>
    </location>
</feature>
<dbReference type="InterPro" id="IPR037749">
    <property type="entry name" value="Ext_Synaptotagmin_C2B"/>
</dbReference>
<dbReference type="PANTHER" id="PTHR45761">
    <property type="entry name" value="EXTENDED SYNAPTOTAGMIN-LIKE PROTEIN 2, ISOFORM C"/>
    <property type="match status" value="1"/>
</dbReference>
<dbReference type="CDD" id="cd08391">
    <property type="entry name" value="C2A_C2C_Synaptotagmin_like"/>
    <property type="match status" value="1"/>
</dbReference>
<keyword evidence="6" id="KW-0812">Transmembrane</keyword>
<keyword evidence="17" id="KW-1185">Reference proteome</keyword>
<evidence type="ECO:0000256" key="4">
    <source>
        <dbReference type="ARBA" id="ARBA00022448"/>
    </source>
</evidence>
<protein>
    <recommendedName>
        <fullName evidence="15">C2 domain-containing protein</fullName>
    </recommendedName>
</protein>
<proteinExistence type="inferred from homology"/>
<evidence type="ECO:0000256" key="11">
    <source>
        <dbReference type="ARBA" id="ARBA00022989"/>
    </source>
</evidence>
<dbReference type="Gene3D" id="2.60.40.150">
    <property type="entry name" value="C2 domain"/>
    <property type="match status" value="3"/>
</dbReference>
<dbReference type="STRING" id="62062.ENSHHUP00000090078"/>
<dbReference type="SMART" id="SM00239">
    <property type="entry name" value="C2"/>
    <property type="match status" value="3"/>
</dbReference>
<keyword evidence="12" id="KW-0445">Lipid transport</keyword>
<evidence type="ECO:0000256" key="6">
    <source>
        <dbReference type="ARBA" id="ARBA00022692"/>
    </source>
</evidence>